<dbReference type="InterPro" id="IPR013449">
    <property type="entry name" value="Rhamnulokinase"/>
</dbReference>
<dbReference type="GO" id="GO:0005524">
    <property type="term" value="F:ATP binding"/>
    <property type="evidence" value="ECO:0007669"/>
    <property type="project" value="UniProtKB-KW"/>
</dbReference>
<keyword evidence="3" id="KW-0547">Nucleotide-binding</keyword>
<evidence type="ECO:0008006" key="11">
    <source>
        <dbReference type="Google" id="ProtNLM"/>
    </source>
</evidence>
<evidence type="ECO:0000313" key="9">
    <source>
        <dbReference type="EMBL" id="MBU9735695.1"/>
    </source>
</evidence>
<dbReference type="AlphaFoldDB" id="A0A949JV44"/>
<keyword evidence="2" id="KW-0808">Transferase</keyword>
<evidence type="ECO:0000256" key="2">
    <source>
        <dbReference type="ARBA" id="ARBA00022679"/>
    </source>
</evidence>
<evidence type="ECO:0000256" key="3">
    <source>
        <dbReference type="ARBA" id="ARBA00022741"/>
    </source>
</evidence>
<name>A0A949JV44_9FIRM</name>
<dbReference type="GO" id="GO:0019301">
    <property type="term" value="P:rhamnose catabolic process"/>
    <property type="evidence" value="ECO:0007669"/>
    <property type="project" value="InterPro"/>
</dbReference>
<evidence type="ECO:0000259" key="7">
    <source>
        <dbReference type="Pfam" id="PF00370"/>
    </source>
</evidence>
<keyword evidence="10" id="KW-1185">Reference proteome</keyword>
<keyword evidence="4" id="KW-0418">Kinase</keyword>
<sequence>MSAVLTFDMGATNCKAVMARFDGAHMTLHDVYRFPNRPIWAGGRYFWDFDALLRGVKYALTRAYEADNRLVSYAFDTWGCCFGFLDQNGRLLDRPAHYMDPFFKGSLKLVSRYVKPYQLFQLNGSEHTDNATVSQLAAYKELMPELFGQAAAILPTPNLFQYFLTGEKALDETLAAIGGLMDQDTRRLNEQVLGLLGFKKELFPALGRSGTVLGNISNAVAKELGIPRLQADMAAGHDTAGAAFAILGKDTEAAYLSCGTWSLMGIHTPNVNVSEYAFVNAYCNELDIGGGNRINRGVCGLFVYQQCLNEWKDAGEALDYDALNRMVQESRPFMAYLDLEDGYFFGAGNMERRILDYLQKTGQPLPDSHGQMMRIVLESLAMKHRELFLGLEKLKGTSIETVRAAGGGTKNHFLMQATANAIGKPVLLCSSDCSAIGNAAAQLVANEELHGWDDARNLIEDSFPAEVLLPDDTAIWQEEYQRYLQVVNAEKRIYEE</sequence>
<dbReference type="EMBL" id="JAHQCW010000004">
    <property type="protein sequence ID" value="MBU9735695.1"/>
    <property type="molecule type" value="Genomic_DNA"/>
</dbReference>
<keyword evidence="6" id="KW-0684">Rhamnose metabolism</keyword>
<dbReference type="InterPro" id="IPR018484">
    <property type="entry name" value="FGGY_N"/>
</dbReference>
<dbReference type="InterPro" id="IPR043129">
    <property type="entry name" value="ATPase_NBD"/>
</dbReference>
<evidence type="ECO:0000313" key="10">
    <source>
        <dbReference type="Proteomes" id="UP000712157"/>
    </source>
</evidence>
<dbReference type="Pfam" id="PF00370">
    <property type="entry name" value="FGGY_N"/>
    <property type="match status" value="1"/>
</dbReference>
<dbReference type="GO" id="GO:0008993">
    <property type="term" value="F:rhamnulokinase activity"/>
    <property type="evidence" value="ECO:0007669"/>
    <property type="project" value="InterPro"/>
</dbReference>
<evidence type="ECO:0000256" key="5">
    <source>
        <dbReference type="ARBA" id="ARBA00022840"/>
    </source>
</evidence>
<evidence type="ECO:0000259" key="8">
    <source>
        <dbReference type="Pfam" id="PF02782"/>
    </source>
</evidence>
<dbReference type="Gene3D" id="3.30.420.40">
    <property type="match status" value="2"/>
</dbReference>
<evidence type="ECO:0000256" key="4">
    <source>
        <dbReference type="ARBA" id="ARBA00022777"/>
    </source>
</evidence>
<gene>
    <name evidence="9" type="ORF">KTH89_04040</name>
</gene>
<evidence type="ECO:0000256" key="1">
    <source>
        <dbReference type="ARBA" id="ARBA00009156"/>
    </source>
</evidence>
<evidence type="ECO:0000256" key="6">
    <source>
        <dbReference type="ARBA" id="ARBA00023308"/>
    </source>
</evidence>
<protein>
    <recommendedName>
        <fullName evidence="11">Rhamnulokinase</fullName>
    </recommendedName>
</protein>
<comment type="similarity">
    <text evidence="1">Belongs to the FGGY kinase family.</text>
</comment>
<dbReference type="SUPFAM" id="SSF53067">
    <property type="entry name" value="Actin-like ATPase domain"/>
    <property type="match status" value="2"/>
</dbReference>
<keyword evidence="5" id="KW-0067">ATP-binding</keyword>
<feature type="domain" description="Carbohydrate kinase FGGY N-terminal" evidence="7">
    <location>
        <begin position="4"/>
        <end position="244"/>
    </location>
</feature>
<dbReference type="Proteomes" id="UP000712157">
    <property type="component" value="Unassembled WGS sequence"/>
</dbReference>
<organism evidence="9 10">
    <name type="scientific">Diplocloster agilis</name>
    <dbReference type="NCBI Taxonomy" id="2850323"/>
    <lineage>
        <taxon>Bacteria</taxon>
        <taxon>Bacillati</taxon>
        <taxon>Bacillota</taxon>
        <taxon>Clostridia</taxon>
        <taxon>Lachnospirales</taxon>
        <taxon>Lachnospiraceae</taxon>
        <taxon>Diplocloster</taxon>
    </lineage>
</organism>
<dbReference type="CDD" id="cd07771">
    <property type="entry name" value="ASKHA_NBD_FGGY_RhaB-like"/>
    <property type="match status" value="1"/>
</dbReference>
<dbReference type="InterPro" id="IPR050406">
    <property type="entry name" value="FGGY_Carb_Kinase"/>
</dbReference>
<dbReference type="InterPro" id="IPR018485">
    <property type="entry name" value="FGGY_C"/>
</dbReference>
<feature type="domain" description="Carbohydrate kinase FGGY C-terminal" evidence="8">
    <location>
        <begin position="254"/>
        <end position="445"/>
    </location>
</feature>
<comment type="caution">
    <text evidence="9">The sequence shown here is derived from an EMBL/GenBank/DDBJ whole genome shotgun (WGS) entry which is preliminary data.</text>
</comment>
<dbReference type="RefSeq" id="WP_158342324.1">
    <property type="nucleotide sequence ID" value="NZ_JAHQCW010000004.1"/>
</dbReference>
<dbReference type="Pfam" id="PF02782">
    <property type="entry name" value="FGGY_C"/>
    <property type="match status" value="1"/>
</dbReference>
<reference evidence="9" key="1">
    <citation type="submission" date="2021-06" db="EMBL/GenBank/DDBJ databases">
        <title>Description of novel taxa of the family Lachnospiraceae.</title>
        <authorList>
            <person name="Chaplin A.V."/>
            <person name="Sokolova S.R."/>
            <person name="Pikina A.P."/>
            <person name="Korzhanova M."/>
            <person name="Belova V."/>
            <person name="Korostin D."/>
            <person name="Efimov B.A."/>
        </authorList>
    </citation>
    <scope>NUCLEOTIDE SEQUENCE</scope>
    <source>
        <strain evidence="9">ASD5720</strain>
    </source>
</reference>
<proteinExistence type="inferred from homology"/>
<accession>A0A949JV44</accession>
<dbReference type="PANTHER" id="PTHR43095">
    <property type="entry name" value="SUGAR KINASE"/>
    <property type="match status" value="1"/>
</dbReference>